<name>A0AA39JK76_9AGAR</name>
<accession>A0AA39JK76</accession>
<reference evidence="2" key="1">
    <citation type="submission" date="2023-06" db="EMBL/GenBank/DDBJ databases">
        <authorList>
            <consortium name="Lawrence Berkeley National Laboratory"/>
            <person name="Ahrendt S."/>
            <person name="Sahu N."/>
            <person name="Indic B."/>
            <person name="Wong-Bajracharya J."/>
            <person name="Merenyi Z."/>
            <person name="Ke H.-M."/>
            <person name="Monk M."/>
            <person name="Kocsube S."/>
            <person name="Drula E."/>
            <person name="Lipzen A."/>
            <person name="Balint B."/>
            <person name="Henrissat B."/>
            <person name="Andreopoulos B."/>
            <person name="Martin F.M."/>
            <person name="Harder C.B."/>
            <person name="Rigling D."/>
            <person name="Ford K.L."/>
            <person name="Foster G.D."/>
            <person name="Pangilinan J."/>
            <person name="Papanicolaou A."/>
            <person name="Barry K."/>
            <person name="LaButti K."/>
            <person name="Viragh M."/>
            <person name="Koriabine M."/>
            <person name="Yan M."/>
            <person name="Riley R."/>
            <person name="Champramary S."/>
            <person name="Plett K.L."/>
            <person name="Tsai I.J."/>
            <person name="Slot J."/>
            <person name="Sipos G."/>
            <person name="Plett J."/>
            <person name="Nagy L.G."/>
            <person name="Grigoriev I.V."/>
        </authorList>
    </citation>
    <scope>NUCLEOTIDE SEQUENCE</scope>
    <source>
        <strain evidence="2">FPL87.14</strain>
    </source>
</reference>
<sequence>MNPAELLKAYVWIANSITQSVTQLKDWHFDSNAPRDIGNLVWRAKANSSAKSLRKRSGQGRRRSGSDSDSDSEEFDASDECIENDHKVPYYTASELICLHESNDTATSEARERIRAQQGEMPSDFVMRRYLDSL</sequence>
<evidence type="ECO:0000256" key="1">
    <source>
        <dbReference type="SAM" id="MobiDB-lite"/>
    </source>
</evidence>
<comment type="caution">
    <text evidence="2">The sequence shown here is derived from an EMBL/GenBank/DDBJ whole genome shotgun (WGS) entry which is preliminary data.</text>
</comment>
<protein>
    <submittedName>
        <fullName evidence="2">Uncharacterized protein</fullName>
    </submittedName>
</protein>
<feature type="compositionally biased region" description="Acidic residues" evidence="1">
    <location>
        <begin position="68"/>
        <end position="80"/>
    </location>
</feature>
<dbReference type="Proteomes" id="UP001175226">
    <property type="component" value="Unassembled WGS sequence"/>
</dbReference>
<dbReference type="AlphaFoldDB" id="A0AA39JK76"/>
<organism evidence="2 3">
    <name type="scientific">Armillaria borealis</name>
    <dbReference type="NCBI Taxonomy" id="47425"/>
    <lineage>
        <taxon>Eukaryota</taxon>
        <taxon>Fungi</taxon>
        <taxon>Dikarya</taxon>
        <taxon>Basidiomycota</taxon>
        <taxon>Agaricomycotina</taxon>
        <taxon>Agaricomycetes</taxon>
        <taxon>Agaricomycetidae</taxon>
        <taxon>Agaricales</taxon>
        <taxon>Marasmiineae</taxon>
        <taxon>Physalacriaceae</taxon>
        <taxon>Armillaria</taxon>
    </lineage>
</organism>
<gene>
    <name evidence="2" type="ORF">EV421DRAFT_1903828</name>
</gene>
<keyword evidence="3" id="KW-1185">Reference proteome</keyword>
<evidence type="ECO:0000313" key="2">
    <source>
        <dbReference type="EMBL" id="KAK0442854.1"/>
    </source>
</evidence>
<feature type="region of interest" description="Disordered" evidence="1">
    <location>
        <begin position="48"/>
        <end position="80"/>
    </location>
</feature>
<dbReference type="EMBL" id="JAUEPT010000024">
    <property type="protein sequence ID" value="KAK0442854.1"/>
    <property type="molecule type" value="Genomic_DNA"/>
</dbReference>
<evidence type="ECO:0000313" key="3">
    <source>
        <dbReference type="Proteomes" id="UP001175226"/>
    </source>
</evidence>
<feature type="compositionally biased region" description="Basic residues" evidence="1">
    <location>
        <begin position="52"/>
        <end position="63"/>
    </location>
</feature>
<proteinExistence type="predicted"/>